<dbReference type="Pfam" id="PF01638">
    <property type="entry name" value="HxlR"/>
    <property type="match status" value="1"/>
</dbReference>
<evidence type="ECO:0000256" key="3">
    <source>
        <dbReference type="ARBA" id="ARBA00023163"/>
    </source>
</evidence>
<dbReference type="EMBL" id="POUT01000008">
    <property type="protein sequence ID" value="PNG08946.1"/>
    <property type="molecule type" value="Genomic_DNA"/>
</dbReference>
<dbReference type="SUPFAM" id="SSF46785">
    <property type="entry name" value="Winged helix' DNA-binding domain"/>
    <property type="match status" value="1"/>
</dbReference>
<name>A0A2N8T2K4_STUST</name>
<dbReference type="InterPro" id="IPR036390">
    <property type="entry name" value="WH_DNA-bd_sf"/>
</dbReference>
<dbReference type="GO" id="GO:0003677">
    <property type="term" value="F:DNA binding"/>
    <property type="evidence" value="ECO:0007669"/>
    <property type="project" value="UniProtKB-KW"/>
</dbReference>
<dbReference type="RefSeq" id="WP_037044147.1">
    <property type="nucleotide sequence ID" value="NZ_JAMOHU010000074.1"/>
</dbReference>
<gene>
    <name evidence="5" type="ORF">CXK94_15660</name>
</gene>
<dbReference type="Gene3D" id="1.10.10.10">
    <property type="entry name" value="Winged helix-like DNA-binding domain superfamily/Winged helix DNA-binding domain"/>
    <property type="match status" value="1"/>
</dbReference>
<dbReference type="Proteomes" id="UP000236023">
    <property type="component" value="Unassembled WGS sequence"/>
</dbReference>
<evidence type="ECO:0000313" key="5">
    <source>
        <dbReference type="EMBL" id="PNG08946.1"/>
    </source>
</evidence>
<proteinExistence type="predicted"/>
<sequence>MQPGSDEEQWREDCAPRRVLELFSTKWTSMILHTLHARHDGIARSGVLHRSLPGISKKMLVQTLRELEQSGLIERHTLASVPPAVSYALSPLGRLMIEPIELIYDWARQHSDALDDLQPRRTSRRRG</sequence>
<keyword evidence="3" id="KW-0804">Transcription</keyword>
<evidence type="ECO:0000256" key="2">
    <source>
        <dbReference type="ARBA" id="ARBA00023125"/>
    </source>
</evidence>
<dbReference type="InterPro" id="IPR002577">
    <property type="entry name" value="HTH_HxlR"/>
</dbReference>
<accession>A0A2N8T2K4</accession>
<feature type="domain" description="HTH hxlR-type" evidence="4">
    <location>
        <begin position="14"/>
        <end position="115"/>
    </location>
</feature>
<keyword evidence="1" id="KW-0805">Transcription regulation</keyword>
<dbReference type="PANTHER" id="PTHR33204:SF18">
    <property type="entry name" value="TRANSCRIPTIONAL REGULATORY PROTEIN"/>
    <property type="match status" value="1"/>
</dbReference>
<reference evidence="5 6" key="1">
    <citation type="submission" date="2018-01" db="EMBL/GenBank/DDBJ databases">
        <title>Denitrification phenotypes of diverse strains of Pseudomonas stutzeri.</title>
        <authorList>
            <person name="Milligan D.A."/>
            <person name="Bergaust L."/>
            <person name="Bakken L.R."/>
            <person name="Frostegard A."/>
        </authorList>
    </citation>
    <scope>NUCLEOTIDE SEQUENCE [LARGE SCALE GENOMIC DNA]</scope>
    <source>
        <strain evidence="5 6">24a75</strain>
    </source>
</reference>
<comment type="caution">
    <text evidence="5">The sequence shown here is derived from an EMBL/GenBank/DDBJ whole genome shotgun (WGS) entry which is preliminary data.</text>
</comment>
<evidence type="ECO:0000256" key="1">
    <source>
        <dbReference type="ARBA" id="ARBA00023015"/>
    </source>
</evidence>
<dbReference type="InterPro" id="IPR036388">
    <property type="entry name" value="WH-like_DNA-bd_sf"/>
</dbReference>
<dbReference type="PROSITE" id="PS51118">
    <property type="entry name" value="HTH_HXLR"/>
    <property type="match status" value="1"/>
</dbReference>
<organism evidence="5 6">
    <name type="scientific">Stutzerimonas stutzeri</name>
    <name type="common">Pseudomonas stutzeri</name>
    <dbReference type="NCBI Taxonomy" id="316"/>
    <lineage>
        <taxon>Bacteria</taxon>
        <taxon>Pseudomonadati</taxon>
        <taxon>Pseudomonadota</taxon>
        <taxon>Gammaproteobacteria</taxon>
        <taxon>Pseudomonadales</taxon>
        <taxon>Pseudomonadaceae</taxon>
        <taxon>Stutzerimonas</taxon>
    </lineage>
</organism>
<evidence type="ECO:0000259" key="4">
    <source>
        <dbReference type="PROSITE" id="PS51118"/>
    </source>
</evidence>
<evidence type="ECO:0000313" key="6">
    <source>
        <dbReference type="Proteomes" id="UP000236023"/>
    </source>
</evidence>
<dbReference type="AlphaFoldDB" id="A0A2N8T2K4"/>
<dbReference type="PANTHER" id="PTHR33204">
    <property type="entry name" value="TRANSCRIPTIONAL REGULATOR, MARR FAMILY"/>
    <property type="match status" value="1"/>
</dbReference>
<protein>
    <submittedName>
        <fullName evidence="5">Transcriptional regulator</fullName>
    </submittedName>
</protein>
<keyword evidence="2" id="KW-0238">DNA-binding</keyword>